<sequence>MEFLPISKPFFSADAVTCLEYTPWFRVFDKSYLLLVEVWSRYIFRGTDIPHILCPYADFDYVAYVESDAAAYTLNDNDTNPVVNVSFDARVNVNVYGFWDTIHLHINSVSNIHRIIVLSRWVIGATIF</sequence>
<dbReference type="Proteomes" id="UP000828251">
    <property type="component" value="Unassembled WGS sequence"/>
</dbReference>
<keyword evidence="2" id="KW-1185">Reference proteome</keyword>
<evidence type="ECO:0000313" key="2">
    <source>
        <dbReference type="Proteomes" id="UP000828251"/>
    </source>
</evidence>
<dbReference type="AlphaFoldDB" id="A0A9D3WJK1"/>
<name>A0A9D3WJK1_9ROSI</name>
<protein>
    <submittedName>
        <fullName evidence="1">Uncharacterized protein</fullName>
    </submittedName>
</protein>
<accession>A0A9D3WJK1</accession>
<organism evidence="1 2">
    <name type="scientific">Gossypium stocksii</name>
    <dbReference type="NCBI Taxonomy" id="47602"/>
    <lineage>
        <taxon>Eukaryota</taxon>
        <taxon>Viridiplantae</taxon>
        <taxon>Streptophyta</taxon>
        <taxon>Embryophyta</taxon>
        <taxon>Tracheophyta</taxon>
        <taxon>Spermatophyta</taxon>
        <taxon>Magnoliopsida</taxon>
        <taxon>eudicotyledons</taxon>
        <taxon>Gunneridae</taxon>
        <taxon>Pentapetalae</taxon>
        <taxon>rosids</taxon>
        <taxon>malvids</taxon>
        <taxon>Malvales</taxon>
        <taxon>Malvaceae</taxon>
        <taxon>Malvoideae</taxon>
        <taxon>Gossypium</taxon>
    </lineage>
</organism>
<reference evidence="1 2" key="1">
    <citation type="journal article" date="2021" name="Plant Biotechnol. J.">
        <title>Multi-omics assisted identification of the key and species-specific regulatory components of drought-tolerant mechanisms in Gossypium stocksii.</title>
        <authorList>
            <person name="Yu D."/>
            <person name="Ke L."/>
            <person name="Zhang D."/>
            <person name="Wu Y."/>
            <person name="Sun Y."/>
            <person name="Mei J."/>
            <person name="Sun J."/>
            <person name="Sun Y."/>
        </authorList>
    </citation>
    <scope>NUCLEOTIDE SEQUENCE [LARGE SCALE GENOMIC DNA]</scope>
    <source>
        <strain evidence="2">cv. E1</strain>
        <tissue evidence="1">Leaf</tissue>
    </source>
</reference>
<gene>
    <name evidence="1" type="ORF">J1N35_000946</name>
</gene>
<evidence type="ECO:0000313" key="1">
    <source>
        <dbReference type="EMBL" id="KAH1129568.1"/>
    </source>
</evidence>
<comment type="caution">
    <text evidence="1">The sequence shown here is derived from an EMBL/GenBank/DDBJ whole genome shotgun (WGS) entry which is preliminary data.</text>
</comment>
<dbReference type="EMBL" id="JAIQCV010000001">
    <property type="protein sequence ID" value="KAH1129568.1"/>
    <property type="molecule type" value="Genomic_DNA"/>
</dbReference>
<dbReference type="OrthoDB" id="10498318at2759"/>
<proteinExistence type="predicted"/>